<dbReference type="CDD" id="cd22088">
    <property type="entry name" value="F-box_FBXO8"/>
    <property type="match status" value="1"/>
</dbReference>
<protein>
    <recommendedName>
        <fullName evidence="1">SEC7 domain-containing protein</fullName>
    </recommendedName>
</protein>
<dbReference type="Gene3D" id="1.10.220.20">
    <property type="match status" value="1"/>
</dbReference>
<dbReference type="OMA" id="TFNADCH"/>
<dbReference type="GO" id="GO:0005085">
    <property type="term" value="F:guanyl-nucleotide exchange factor activity"/>
    <property type="evidence" value="ECO:0007669"/>
    <property type="project" value="InterPro"/>
</dbReference>
<gene>
    <name evidence="2" type="ORF">RDWZM_009761</name>
</gene>
<sequence length="256" mass="30108">MSTELPDLAYWPPELSLHVLSNLNATDLCLASCVWDELAKDDCLWHSLCYSQWGYLSCYFKPKPKNFSYHKLYLRLDEASVTFNADCHLGINYFIKYGLLHDDPQEIARFLHKAKPLDRTQVRYYLESRPEILDSLINLHNFDNLSLANALRKLFHIFETPDTANHYLHLMVEIFSKRFAQCNSNNWLFRNHTPETIYVLCFSLIMLSVDLSNPHIKNKMSKREFIRNVRGAIRVADDELYGHLYDDIYLRGHIAK</sequence>
<dbReference type="AlphaFoldDB" id="A0A9Q0RLB6"/>
<organism evidence="2 3">
    <name type="scientific">Blomia tropicalis</name>
    <name type="common">Mite</name>
    <dbReference type="NCBI Taxonomy" id="40697"/>
    <lineage>
        <taxon>Eukaryota</taxon>
        <taxon>Metazoa</taxon>
        <taxon>Ecdysozoa</taxon>
        <taxon>Arthropoda</taxon>
        <taxon>Chelicerata</taxon>
        <taxon>Arachnida</taxon>
        <taxon>Acari</taxon>
        <taxon>Acariformes</taxon>
        <taxon>Sarcoptiformes</taxon>
        <taxon>Astigmata</taxon>
        <taxon>Glycyphagoidea</taxon>
        <taxon>Echimyopodidae</taxon>
        <taxon>Blomia</taxon>
    </lineage>
</organism>
<feature type="domain" description="SEC7" evidence="1">
    <location>
        <begin position="62"/>
        <end position="251"/>
    </location>
</feature>
<dbReference type="SUPFAM" id="SSF48425">
    <property type="entry name" value="Sec7 domain"/>
    <property type="match status" value="1"/>
</dbReference>
<proteinExistence type="predicted"/>
<evidence type="ECO:0000313" key="3">
    <source>
        <dbReference type="Proteomes" id="UP001142055"/>
    </source>
</evidence>
<dbReference type="PANTHER" id="PTHR10663:SF372">
    <property type="entry name" value="F-BOX ONLY PROTEIN 8"/>
    <property type="match status" value="1"/>
</dbReference>
<dbReference type="InterPro" id="IPR035999">
    <property type="entry name" value="Sec7_dom_sf"/>
</dbReference>
<comment type="caution">
    <text evidence="2">The sequence shown here is derived from an EMBL/GenBank/DDBJ whole genome shotgun (WGS) entry which is preliminary data.</text>
</comment>
<reference evidence="2" key="1">
    <citation type="submission" date="2022-12" db="EMBL/GenBank/DDBJ databases">
        <title>Genome assemblies of Blomia tropicalis.</title>
        <authorList>
            <person name="Cui Y."/>
        </authorList>
    </citation>
    <scope>NUCLEOTIDE SEQUENCE</scope>
    <source>
        <tissue evidence="2">Adult mites</tissue>
    </source>
</reference>
<dbReference type="InterPro" id="IPR000904">
    <property type="entry name" value="Sec7_dom"/>
</dbReference>
<dbReference type="Pfam" id="PF01369">
    <property type="entry name" value="Sec7"/>
    <property type="match status" value="1"/>
</dbReference>
<keyword evidence="3" id="KW-1185">Reference proteome</keyword>
<dbReference type="Pfam" id="PF12937">
    <property type="entry name" value="F-box-like"/>
    <property type="match status" value="1"/>
</dbReference>
<dbReference type="PROSITE" id="PS50190">
    <property type="entry name" value="SEC7"/>
    <property type="match status" value="1"/>
</dbReference>
<dbReference type="SMART" id="SM00222">
    <property type="entry name" value="Sec7"/>
    <property type="match status" value="1"/>
</dbReference>
<dbReference type="InterPro" id="IPR036047">
    <property type="entry name" value="F-box-like_dom_sf"/>
</dbReference>
<dbReference type="SUPFAM" id="SSF81383">
    <property type="entry name" value="F-box domain"/>
    <property type="match status" value="1"/>
</dbReference>
<dbReference type="InterPro" id="IPR001810">
    <property type="entry name" value="F-box_dom"/>
</dbReference>
<dbReference type="EMBL" id="JAPWDV010000003">
    <property type="protein sequence ID" value="KAJ6218604.1"/>
    <property type="molecule type" value="Genomic_DNA"/>
</dbReference>
<dbReference type="Gene3D" id="1.20.1280.50">
    <property type="match status" value="1"/>
</dbReference>
<dbReference type="InterPro" id="IPR023394">
    <property type="entry name" value="Sec7_C_sf"/>
</dbReference>
<dbReference type="Proteomes" id="UP001142055">
    <property type="component" value="Chromosome 3"/>
</dbReference>
<evidence type="ECO:0000259" key="1">
    <source>
        <dbReference type="PROSITE" id="PS50190"/>
    </source>
</evidence>
<dbReference type="Gene3D" id="1.10.1000.11">
    <property type="entry name" value="Arf Nucleotide-binding Site Opener,domain 2"/>
    <property type="match status" value="1"/>
</dbReference>
<dbReference type="GO" id="GO:0032012">
    <property type="term" value="P:regulation of ARF protein signal transduction"/>
    <property type="evidence" value="ECO:0007669"/>
    <property type="project" value="InterPro"/>
</dbReference>
<accession>A0A9Q0RLB6</accession>
<dbReference type="InterPro" id="IPR048003">
    <property type="entry name" value="FBXO8_F-box"/>
</dbReference>
<dbReference type="PANTHER" id="PTHR10663">
    <property type="entry name" value="GUANYL-NUCLEOTIDE EXCHANGE FACTOR"/>
    <property type="match status" value="1"/>
</dbReference>
<evidence type="ECO:0000313" key="2">
    <source>
        <dbReference type="EMBL" id="KAJ6218604.1"/>
    </source>
</evidence>
<name>A0A9Q0RLB6_BLOTA</name>